<organism evidence="3 4">
    <name type="scientific">Tolypocladium ophioglossoides (strain CBS 100239)</name>
    <name type="common">Snaketongue truffleclub</name>
    <name type="synonym">Elaphocordyceps ophioglossoides</name>
    <dbReference type="NCBI Taxonomy" id="1163406"/>
    <lineage>
        <taxon>Eukaryota</taxon>
        <taxon>Fungi</taxon>
        <taxon>Dikarya</taxon>
        <taxon>Ascomycota</taxon>
        <taxon>Pezizomycotina</taxon>
        <taxon>Sordariomycetes</taxon>
        <taxon>Hypocreomycetidae</taxon>
        <taxon>Hypocreales</taxon>
        <taxon>Ophiocordycipitaceae</taxon>
        <taxon>Tolypocladium</taxon>
    </lineage>
</organism>
<dbReference type="AlphaFoldDB" id="A0A0L0N8W7"/>
<accession>A0A0L0N8W7</accession>
<evidence type="ECO:0000256" key="1">
    <source>
        <dbReference type="SAM" id="MobiDB-lite"/>
    </source>
</evidence>
<reference evidence="3 4" key="1">
    <citation type="journal article" date="2015" name="BMC Genomics">
        <title>The genome of the truffle-parasite Tolypocladium ophioglossoides and the evolution of antifungal peptaibiotics.</title>
        <authorList>
            <person name="Quandt C.A."/>
            <person name="Bushley K.E."/>
            <person name="Spatafora J.W."/>
        </authorList>
    </citation>
    <scope>NUCLEOTIDE SEQUENCE [LARGE SCALE GENOMIC DNA]</scope>
    <source>
        <strain evidence="3 4">CBS 100239</strain>
    </source>
</reference>
<keyword evidence="4" id="KW-1185">Reference proteome</keyword>
<evidence type="ECO:0008006" key="5">
    <source>
        <dbReference type="Google" id="ProtNLM"/>
    </source>
</evidence>
<sequence>MTRPRLSFLLPLFLVLAVAVVVALLFRAPVPPALAPDPAHALAPLALADGAGIALVHDARDHEGEDKDPDVAAAHGPPPAALDTDLPQAVDAGAGAVEEDAAAVAALDPGPQAGEEAAQEEAL</sequence>
<protein>
    <recommendedName>
        <fullName evidence="5">Secreted protein</fullName>
    </recommendedName>
</protein>
<dbReference type="Proteomes" id="UP000036947">
    <property type="component" value="Unassembled WGS sequence"/>
</dbReference>
<evidence type="ECO:0000256" key="2">
    <source>
        <dbReference type="SAM" id="SignalP"/>
    </source>
</evidence>
<keyword evidence="2" id="KW-0732">Signal</keyword>
<dbReference type="OrthoDB" id="9986677at2759"/>
<evidence type="ECO:0000313" key="3">
    <source>
        <dbReference type="EMBL" id="KND90501.1"/>
    </source>
</evidence>
<feature type="non-terminal residue" evidence="3">
    <location>
        <position position="123"/>
    </location>
</feature>
<name>A0A0L0N8W7_TOLOC</name>
<evidence type="ECO:0000313" key="4">
    <source>
        <dbReference type="Proteomes" id="UP000036947"/>
    </source>
</evidence>
<feature type="region of interest" description="Disordered" evidence="1">
    <location>
        <begin position="57"/>
        <end position="123"/>
    </location>
</feature>
<feature type="signal peptide" evidence="2">
    <location>
        <begin position="1"/>
        <end position="23"/>
    </location>
</feature>
<gene>
    <name evidence="3" type="ORF">TOPH_04681</name>
</gene>
<proteinExistence type="predicted"/>
<comment type="caution">
    <text evidence="3">The sequence shown here is derived from an EMBL/GenBank/DDBJ whole genome shotgun (WGS) entry which is preliminary data.</text>
</comment>
<dbReference type="EMBL" id="LFRF01000012">
    <property type="protein sequence ID" value="KND90501.1"/>
    <property type="molecule type" value="Genomic_DNA"/>
</dbReference>
<feature type="chain" id="PRO_5005544965" description="Secreted protein" evidence="2">
    <location>
        <begin position="24"/>
        <end position="123"/>
    </location>
</feature>
<feature type="compositionally biased region" description="Low complexity" evidence="1">
    <location>
        <begin position="89"/>
        <end position="116"/>
    </location>
</feature>